<keyword evidence="1" id="KW-0472">Membrane</keyword>
<comment type="caution">
    <text evidence="3">The sequence shown here is derived from an EMBL/GenBank/DDBJ whole genome shotgun (WGS) entry which is preliminary data.</text>
</comment>
<organism evidence="3 4">
    <name type="scientific">Mumia zhuanghuii</name>
    <dbReference type="NCBI Taxonomy" id="2585211"/>
    <lineage>
        <taxon>Bacteria</taxon>
        <taxon>Bacillati</taxon>
        <taxon>Actinomycetota</taxon>
        <taxon>Actinomycetes</taxon>
        <taxon>Propionibacteriales</taxon>
        <taxon>Nocardioidaceae</taxon>
        <taxon>Mumia</taxon>
    </lineage>
</organism>
<proteinExistence type="predicted"/>
<evidence type="ECO:0000313" key="4">
    <source>
        <dbReference type="Proteomes" id="UP000306740"/>
    </source>
</evidence>
<keyword evidence="1" id="KW-0812">Transmembrane</keyword>
<sequence>MPTTEPDLTASRYGRRRQGLSRRTWTVIAVVGVTLGVIATWIVAQQQTKDSFQADVVAFDVLSDHQTSVTLRVFHSSGKPAECDVAAQAQDRTYVGEKTIPIPRTAKGDTAVSDVITTERRAVTAIIVDCRLTG</sequence>
<evidence type="ECO:0000313" key="2">
    <source>
        <dbReference type="EMBL" id="TNC48111.1"/>
    </source>
</evidence>
<dbReference type="EMBL" id="VDFR01000011">
    <property type="protein sequence ID" value="TNC50932.1"/>
    <property type="molecule type" value="Genomic_DNA"/>
</dbReference>
<evidence type="ECO:0000313" key="3">
    <source>
        <dbReference type="EMBL" id="TNC50932.1"/>
    </source>
</evidence>
<dbReference type="AlphaFoldDB" id="A0A5C4N3V9"/>
<gene>
    <name evidence="3" type="ORF">FHE65_02870</name>
    <name evidence="2" type="ORF">FHE65_08275</name>
</gene>
<accession>A0A5C4N3V9</accession>
<evidence type="ECO:0000256" key="1">
    <source>
        <dbReference type="SAM" id="Phobius"/>
    </source>
</evidence>
<dbReference type="OrthoDB" id="3747674at2"/>
<name>A0A5C4N3V9_9ACTN</name>
<dbReference type="InterPro" id="IPR025443">
    <property type="entry name" value="DUF4307"/>
</dbReference>
<dbReference type="Proteomes" id="UP000306740">
    <property type="component" value="Unassembled WGS sequence"/>
</dbReference>
<keyword evidence="1" id="KW-1133">Transmembrane helix</keyword>
<reference evidence="3 4" key="1">
    <citation type="submission" date="2019-05" db="EMBL/GenBank/DDBJ databases">
        <title>Mumia sp. nov., isolated from the intestinal contents of plateau pika (Ochotona curzoniae) in the Qinghai-Tibet plateau of China.</title>
        <authorList>
            <person name="Tian Z."/>
        </authorList>
    </citation>
    <scope>NUCLEOTIDE SEQUENCE [LARGE SCALE GENOMIC DNA]</scope>
    <source>
        <strain evidence="4">527</strain>
        <strain evidence="3">Z527</strain>
    </source>
</reference>
<dbReference type="RefSeq" id="WP_139087674.1">
    <property type="nucleotide sequence ID" value="NZ_VDFR01000011.1"/>
</dbReference>
<feature type="transmembrane region" description="Helical" evidence="1">
    <location>
        <begin position="25"/>
        <end position="44"/>
    </location>
</feature>
<protein>
    <submittedName>
        <fullName evidence="3">DUF4307 domain-containing protein</fullName>
    </submittedName>
</protein>
<dbReference type="Pfam" id="PF14155">
    <property type="entry name" value="DUF4307"/>
    <property type="match status" value="1"/>
</dbReference>
<dbReference type="EMBL" id="VDFR01000039">
    <property type="protein sequence ID" value="TNC48111.1"/>
    <property type="molecule type" value="Genomic_DNA"/>
</dbReference>